<dbReference type="PANTHER" id="PTHR48153:SF2">
    <property type="entry name" value="UFM1-SPECIFIC PROTEASE 2"/>
    <property type="match status" value="1"/>
</dbReference>
<dbReference type="PANTHER" id="PTHR48153">
    <property type="entry name" value="UFM1-SPECIFIC PROTEASE 2"/>
    <property type="match status" value="1"/>
</dbReference>
<evidence type="ECO:0000256" key="2">
    <source>
        <dbReference type="SAM" id="MobiDB-lite"/>
    </source>
</evidence>
<dbReference type="VEuPathDB" id="ToxoDB:BESB_069530"/>
<evidence type="ECO:0000313" key="5">
    <source>
        <dbReference type="Proteomes" id="UP000224006"/>
    </source>
</evidence>
<keyword evidence="5" id="KW-1185">Reference proteome</keyword>
<dbReference type="OrthoDB" id="417506at2759"/>
<name>A0A2A9MHM6_BESBE</name>
<dbReference type="InterPro" id="IPR012462">
    <property type="entry name" value="UFSP1/2_DUB_cat"/>
</dbReference>
<dbReference type="Pfam" id="PF07910">
    <property type="entry name" value="Peptidase_C78"/>
    <property type="match status" value="1"/>
</dbReference>
<feature type="compositionally biased region" description="Basic and acidic residues" evidence="2">
    <location>
        <begin position="280"/>
        <end position="301"/>
    </location>
</feature>
<gene>
    <name evidence="4" type="ORF">BESB_069530</name>
</gene>
<dbReference type="AlphaFoldDB" id="A0A2A9MHM6"/>
<feature type="region of interest" description="Disordered" evidence="2">
    <location>
        <begin position="280"/>
        <end position="307"/>
    </location>
</feature>
<evidence type="ECO:0000256" key="1">
    <source>
        <dbReference type="ARBA" id="ARBA00022801"/>
    </source>
</evidence>
<accession>A0A2A9MHM6</accession>
<feature type="region of interest" description="Disordered" evidence="2">
    <location>
        <begin position="355"/>
        <end position="378"/>
    </location>
</feature>
<comment type="caution">
    <text evidence="4">The sequence shown here is derived from an EMBL/GenBank/DDBJ whole genome shotgun (WGS) entry which is preliminary data.</text>
</comment>
<evidence type="ECO:0000259" key="3">
    <source>
        <dbReference type="Pfam" id="PF07910"/>
    </source>
</evidence>
<dbReference type="GO" id="GO:0071567">
    <property type="term" value="F:deUFMylase activity"/>
    <property type="evidence" value="ECO:0007669"/>
    <property type="project" value="TreeGrafter"/>
</dbReference>
<dbReference type="EMBL" id="NWUJ01000006">
    <property type="protein sequence ID" value="PFH34920.1"/>
    <property type="molecule type" value="Genomic_DNA"/>
</dbReference>
<evidence type="ECO:0000313" key="4">
    <source>
        <dbReference type="EMBL" id="PFH34920.1"/>
    </source>
</evidence>
<dbReference type="Proteomes" id="UP000224006">
    <property type="component" value="Chromosome VI"/>
</dbReference>
<feature type="domain" description="UFSP1/2/DUB catalytic" evidence="3">
    <location>
        <begin position="666"/>
        <end position="853"/>
    </location>
</feature>
<dbReference type="STRING" id="94643.A0A2A9MHM6"/>
<dbReference type="GeneID" id="40311879"/>
<protein>
    <submittedName>
        <fullName evidence="4">Peptidase family c78 protein</fullName>
    </submittedName>
</protein>
<reference evidence="4 5" key="1">
    <citation type="submission" date="2017-09" db="EMBL/GenBank/DDBJ databases">
        <title>Genome sequencing of Besnoitia besnoiti strain Bb-Ger1.</title>
        <authorList>
            <person name="Schares G."/>
            <person name="Venepally P."/>
            <person name="Lorenzi H.A."/>
        </authorList>
    </citation>
    <scope>NUCLEOTIDE SEQUENCE [LARGE SCALE GENOMIC DNA]</scope>
    <source>
        <strain evidence="4 5">Bb-Ger1</strain>
    </source>
</reference>
<dbReference type="KEGG" id="bbes:BESB_069530"/>
<dbReference type="Gene3D" id="3.90.70.130">
    <property type="match status" value="1"/>
</dbReference>
<organism evidence="4 5">
    <name type="scientific">Besnoitia besnoiti</name>
    <name type="common">Apicomplexan protozoan</name>
    <dbReference type="NCBI Taxonomy" id="94643"/>
    <lineage>
        <taxon>Eukaryota</taxon>
        <taxon>Sar</taxon>
        <taxon>Alveolata</taxon>
        <taxon>Apicomplexa</taxon>
        <taxon>Conoidasida</taxon>
        <taxon>Coccidia</taxon>
        <taxon>Eucoccidiorida</taxon>
        <taxon>Eimeriorina</taxon>
        <taxon>Sarcocystidae</taxon>
        <taxon>Besnoitia</taxon>
    </lineage>
</organism>
<proteinExistence type="predicted"/>
<keyword evidence="1" id="KW-0378">Hydrolase</keyword>
<dbReference type="RefSeq" id="XP_029218929.1">
    <property type="nucleotide sequence ID" value="XM_029365346.1"/>
</dbReference>
<sequence>MAGAESLPAVRIDWRFASFLRQLRSQLVLYGDALSTPFLAVLVGVPLPAPQSSSSPSPASSSAASCPSSLLLLSCFRLLRAERDPTVGRLFAAQGGAASPSLQEAIRSDLDTLFFVLPHGLRVLGLLGFSRADGATASAGAGSSPLARVAEAVAAQLHALEKESASHPALPSSQECASRLWLSCSLASQTAGDGGGCADCGEAREAVPWRFAFFANNARSSSAAGASLEEGACEAGVAVSVEDANAVLRSARFLFLRSRLALTAPLEAPVRVDVSAVLRKREEEADPQQRSDAVDAERDAAEGENSEAFVPELSAGVAASLVAALRSHEDVLLASPLSLFFCMPNGMYVHPSLGGAEGAAPRQASTRKGEAASGGGGGDAAREVDIWAAVSASSKAKALRAAEDASGDGGADKNGDAFSTQEALGLPWFRPFSRDATSSAALSAVPVPAFLSSAASAAASLPPSGVACCTYTAAEGKGEGVVVRSAELFLDACVLVPGAASLGSCADAFLVAFCRQLRRIGCELLARAGPRGGRRASSLTAAALEASRVAEAAAAPAVASLSLLALPVFPRLAFFARAADGCLALGLGLVKVAWLPHPLLAWNLEAAAVRRRWLALCGALRDSPAFRAAAALPWREAQGVGGDKIVNPHRTLADGPKWLAPARTVTSLVRGDAVYYHYCQDGERDEGWGCCYRSLQLVISWYRLQHFTQKPVPSIGDIQRLLKKFDMAHENLEIGSKTWIGTVEGSYILNWHLHVPCKMLHLGNASDLPSHAETLREHFDVVGSPVMMGVGDYAYTMLGIAFDAQSGEAAFLIADPHYPGDDGDLEKILDKGWVGWKKTSFFEKIAGSKFINLALPQICTEDGALFI</sequence>